<dbReference type="EMBL" id="JAHLQI010000006">
    <property type="protein sequence ID" value="MBU5491082.1"/>
    <property type="molecule type" value="Genomic_DNA"/>
</dbReference>
<dbReference type="Proteomes" id="UP000783588">
    <property type="component" value="Unassembled WGS sequence"/>
</dbReference>
<feature type="domain" description="HMA" evidence="1">
    <location>
        <begin position="52"/>
        <end position="116"/>
    </location>
</feature>
<dbReference type="Pfam" id="PF00403">
    <property type="entry name" value="HMA"/>
    <property type="match status" value="1"/>
</dbReference>
<comment type="caution">
    <text evidence="2">The sequence shown here is derived from an EMBL/GenBank/DDBJ whole genome shotgun (WGS) entry which is preliminary data.</text>
</comment>
<evidence type="ECO:0000313" key="2">
    <source>
        <dbReference type="EMBL" id="MBU5491082.1"/>
    </source>
</evidence>
<sequence>MGTIIIVAILVVVAVVAARSGMKHMKGEGGCCGGGGDAVPEQHKTLEGAKIGEKTVYIEGMMCDNCRKHVEKQLDKIDGAVAHADWKKGIAIVSYDRAVSDDAIRQALAWTDYKVTSIEENK</sequence>
<organism evidence="2 3">
    <name type="scientific">Butyricicoccus intestinisimiae</name>
    <dbReference type="NCBI Taxonomy" id="2841509"/>
    <lineage>
        <taxon>Bacteria</taxon>
        <taxon>Bacillati</taxon>
        <taxon>Bacillota</taxon>
        <taxon>Clostridia</taxon>
        <taxon>Eubacteriales</taxon>
        <taxon>Butyricicoccaceae</taxon>
        <taxon>Butyricicoccus</taxon>
    </lineage>
</organism>
<evidence type="ECO:0000313" key="3">
    <source>
        <dbReference type="Proteomes" id="UP000783588"/>
    </source>
</evidence>
<name>A0ABS6EU28_9FIRM</name>
<dbReference type="RefSeq" id="WP_216470797.1">
    <property type="nucleotide sequence ID" value="NZ_JAHLQI010000006.1"/>
</dbReference>
<dbReference type="CDD" id="cd00371">
    <property type="entry name" value="HMA"/>
    <property type="match status" value="1"/>
</dbReference>
<reference evidence="2 3" key="1">
    <citation type="submission" date="2021-06" db="EMBL/GenBank/DDBJ databases">
        <authorList>
            <person name="Sun Q."/>
            <person name="Li D."/>
        </authorList>
    </citation>
    <scope>NUCLEOTIDE SEQUENCE [LARGE SCALE GENOMIC DNA]</scope>
    <source>
        <strain evidence="2 3">MSJd-7</strain>
    </source>
</reference>
<protein>
    <submittedName>
        <fullName evidence="2">Cation transporter</fullName>
    </submittedName>
</protein>
<evidence type="ECO:0000259" key="1">
    <source>
        <dbReference type="PROSITE" id="PS50846"/>
    </source>
</evidence>
<proteinExistence type="predicted"/>
<dbReference type="InterPro" id="IPR006121">
    <property type="entry name" value="HMA_dom"/>
</dbReference>
<dbReference type="PROSITE" id="PS50846">
    <property type="entry name" value="HMA_2"/>
    <property type="match status" value="1"/>
</dbReference>
<accession>A0ABS6EU28</accession>
<keyword evidence="3" id="KW-1185">Reference proteome</keyword>
<gene>
    <name evidence="2" type="ORF">KQI75_10705</name>
</gene>